<evidence type="ECO:0000256" key="1">
    <source>
        <dbReference type="SAM" id="MobiDB-lite"/>
    </source>
</evidence>
<comment type="caution">
    <text evidence="2">The sequence shown here is derived from an EMBL/GenBank/DDBJ whole genome shotgun (WGS) entry which is preliminary data.</text>
</comment>
<evidence type="ECO:0000313" key="3">
    <source>
        <dbReference type="Proteomes" id="UP000531251"/>
    </source>
</evidence>
<accession>A0A7X6BEY2</accession>
<dbReference type="RefSeq" id="WP_125977269.1">
    <property type="nucleotide sequence ID" value="NZ_BAAADY010000020.1"/>
</dbReference>
<organism evidence="2 3">
    <name type="scientific">Sphingomonas trueperi</name>
    <dbReference type="NCBI Taxonomy" id="53317"/>
    <lineage>
        <taxon>Bacteria</taxon>
        <taxon>Pseudomonadati</taxon>
        <taxon>Pseudomonadota</taxon>
        <taxon>Alphaproteobacteria</taxon>
        <taxon>Sphingomonadales</taxon>
        <taxon>Sphingomonadaceae</taxon>
        <taxon>Sphingomonas</taxon>
    </lineage>
</organism>
<dbReference type="AlphaFoldDB" id="A0A7X6BEY2"/>
<gene>
    <name evidence="2" type="ORF">GGR89_003747</name>
</gene>
<protein>
    <submittedName>
        <fullName evidence="2">Uncharacterized protein</fullName>
    </submittedName>
</protein>
<dbReference type="Proteomes" id="UP000531251">
    <property type="component" value="Unassembled WGS sequence"/>
</dbReference>
<keyword evidence="3" id="KW-1185">Reference proteome</keyword>
<dbReference type="EMBL" id="JAATJB010000015">
    <property type="protein sequence ID" value="NJB99406.1"/>
    <property type="molecule type" value="Genomic_DNA"/>
</dbReference>
<evidence type="ECO:0000313" key="2">
    <source>
        <dbReference type="EMBL" id="NJB99406.1"/>
    </source>
</evidence>
<name>A0A7X6BEY2_9SPHN</name>
<proteinExistence type="predicted"/>
<reference evidence="2 3" key="1">
    <citation type="submission" date="2020-03" db="EMBL/GenBank/DDBJ databases">
        <title>Genomic Encyclopedia of Type Strains, Phase IV (KMG-IV): sequencing the most valuable type-strain genomes for metagenomic binning, comparative biology and taxonomic classification.</title>
        <authorList>
            <person name="Goeker M."/>
        </authorList>
    </citation>
    <scope>NUCLEOTIDE SEQUENCE [LARGE SCALE GENOMIC DNA]</scope>
    <source>
        <strain evidence="2 3">DSM 7225</strain>
    </source>
</reference>
<sequence length="98" mass="10905">MTARRYTCKRRGCSGARELRHLLCADCWALVPQILRKGYLGARRRRLTRMAKIASEHILKALGPVRPTEANGPAAKAARTYSRIAAQQGDRSDLEAAE</sequence>
<feature type="region of interest" description="Disordered" evidence="1">
    <location>
        <begin position="64"/>
        <end position="98"/>
    </location>
</feature>